<feature type="domain" description="Cas12f1-like TNB" evidence="2">
    <location>
        <begin position="6"/>
        <end position="76"/>
    </location>
</feature>
<evidence type="ECO:0000313" key="4">
    <source>
        <dbReference type="Proteomes" id="UP000198650"/>
    </source>
</evidence>
<reference evidence="4" key="1">
    <citation type="submission" date="2016-10" db="EMBL/GenBank/DDBJ databases">
        <authorList>
            <person name="Varghese N."/>
            <person name="Submissions S."/>
        </authorList>
    </citation>
    <scope>NUCLEOTIDE SEQUENCE [LARGE SCALE GENOMIC DNA]</scope>
    <source>
        <strain evidence="4">M1</strain>
    </source>
</reference>
<keyword evidence="1" id="KW-0238">DNA-binding</keyword>
<accession>A0A1I0SIM0</accession>
<dbReference type="Pfam" id="PF07282">
    <property type="entry name" value="Cas12f1-like_TNB"/>
    <property type="match status" value="1"/>
</dbReference>
<evidence type="ECO:0000259" key="2">
    <source>
        <dbReference type="Pfam" id="PF07282"/>
    </source>
</evidence>
<dbReference type="GO" id="GO:0003677">
    <property type="term" value="F:DNA binding"/>
    <property type="evidence" value="ECO:0007669"/>
    <property type="project" value="UniProtKB-KW"/>
</dbReference>
<evidence type="ECO:0000313" key="3">
    <source>
        <dbReference type="EMBL" id="SFA39273.1"/>
    </source>
</evidence>
<proteinExistence type="predicted"/>
<dbReference type="Proteomes" id="UP000198650">
    <property type="component" value="Unassembled WGS sequence"/>
</dbReference>
<protein>
    <submittedName>
        <fullName evidence="3">Putative transposase</fullName>
    </submittedName>
</protein>
<dbReference type="RefSeq" id="WP_208601725.1">
    <property type="nucleotide sequence ID" value="NZ_FOJS01000001.1"/>
</dbReference>
<keyword evidence="4" id="KW-1185">Reference proteome</keyword>
<gene>
    <name evidence="3" type="ORF">SAMN05192569_1001293</name>
</gene>
<name>A0A1I0SIM0_9BACL</name>
<dbReference type="STRING" id="186116.SAMN05192569_1001293"/>
<sequence>MQIPYDLFIQQLHYKCEEVGIKVILTDESYTSGTSFLDGEAPTKENYDKSRRIKRGLFKSNKGILINADVNAAYQIVKKVSPNAFANGVEGVGLHPVKLNVA</sequence>
<dbReference type="AlphaFoldDB" id="A0A1I0SIM0"/>
<dbReference type="InterPro" id="IPR010095">
    <property type="entry name" value="Cas12f1-like_TNB"/>
</dbReference>
<organism evidence="3 4">
    <name type="scientific">Parageobacillus thermantarcticus</name>
    <dbReference type="NCBI Taxonomy" id="186116"/>
    <lineage>
        <taxon>Bacteria</taxon>
        <taxon>Bacillati</taxon>
        <taxon>Bacillota</taxon>
        <taxon>Bacilli</taxon>
        <taxon>Bacillales</taxon>
        <taxon>Anoxybacillaceae</taxon>
        <taxon>Parageobacillus</taxon>
    </lineage>
</organism>
<dbReference type="EMBL" id="FOJS01000001">
    <property type="protein sequence ID" value="SFA39273.1"/>
    <property type="molecule type" value="Genomic_DNA"/>
</dbReference>
<evidence type="ECO:0000256" key="1">
    <source>
        <dbReference type="ARBA" id="ARBA00023125"/>
    </source>
</evidence>